<dbReference type="InterPro" id="IPR011459">
    <property type="entry name" value="DUF1565"/>
</dbReference>
<dbReference type="GO" id="GO:0016837">
    <property type="term" value="F:carbon-oxygen lyase activity, acting on polysaccharides"/>
    <property type="evidence" value="ECO:0007669"/>
    <property type="project" value="TreeGrafter"/>
</dbReference>
<evidence type="ECO:0000256" key="9">
    <source>
        <dbReference type="SAM" id="SignalP"/>
    </source>
</evidence>
<protein>
    <recommendedName>
        <fullName evidence="10">DUF1565 domain-containing protein</fullName>
    </recommendedName>
</protein>
<dbReference type="RefSeq" id="WP_203657404.1">
    <property type="nucleotide sequence ID" value="NZ_BAAAZM010000006.1"/>
</dbReference>
<comment type="similarity">
    <text evidence="8">Belongs to the polysaccharide lyase 9 family.</text>
</comment>
<keyword evidence="3" id="KW-0964">Secreted</keyword>
<keyword evidence="5 9" id="KW-0732">Signal</keyword>
<evidence type="ECO:0000256" key="6">
    <source>
        <dbReference type="ARBA" id="ARBA00022837"/>
    </source>
</evidence>
<dbReference type="InterPro" id="IPR012334">
    <property type="entry name" value="Pectin_lyas_fold"/>
</dbReference>
<evidence type="ECO:0000256" key="5">
    <source>
        <dbReference type="ARBA" id="ARBA00022729"/>
    </source>
</evidence>
<proteinExistence type="inferred from homology"/>
<organism evidence="11 12">
    <name type="scientific">Actinocatenispora rupis</name>
    <dbReference type="NCBI Taxonomy" id="519421"/>
    <lineage>
        <taxon>Bacteria</taxon>
        <taxon>Bacillati</taxon>
        <taxon>Actinomycetota</taxon>
        <taxon>Actinomycetes</taxon>
        <taxon>Micromonosporales</taxon>
        <taxon>Micromonosporaceae</taxon>
        <taxon>Actinocatenispora</taxon>
    </lineage>
</organism>
<dbReference type="Pfam" id="PF07602">
    <property type="entry name" value="DUF1565"/>
    <property type="match status" value="1"/>
</dbReference>
<dbReference type="InterPro" id="IPR006626">
    <property type="entry name" value="PbH1"/>
</dbReference>
<name>A0A8J3IZF1_9ACTN</name>
<evidence type="ECO:0000313" key="11">
    <source>
        <dbReference type="EMBL" id="GID11408.1"/>
    </source>
</evidence>
<sequence>MKPAQIPLVLAAVALAAVVPAGRASAAAVDVYVAPGGSDSAAGTPSAPYATIQHALDVAGPGSTVHLASGHYAQDAATKYTDVTVTGPADAVVTGGGASHVFEVDHHQTTLTGFTIDGANGGNYRNKLVYADGADDLTIADMHLKNAGGECLHLIDSSQDSEVADNHITGCGRYGPDPDTGFINGEGIYVGAALSHQQQTGVTDASNGNWIHGNAIDTDGGSECVDIKEHSTGNIVENNTCTGVAEAGSGAIDLHGNGNVIRKNTVTDTAAAGVRLGGTAEPDGTPNGTGNDVYANTITGNGAGGIKFLVVPQGTVCGNTMSGNTGGNAVGTYASQFQPTAACPAVRRG</sequence>
<feature type="signal peptide" evidence="9">
    <location>
        <begin position="1"/>
        <end position="26"/>
    </location>
</feature>
<keyword evidence="4" id="KW-0479">Metal-binding</keyword>
<evidence type="ECO:0000313" key="12">
    <source>
        <dbReference type="Proteomes" id="UP000612808"/>
    </source>
</evidence>
<evidence type="ECO:0000256" key="2">
    <source>
        <dbReference type="ARBA" id="ARBA00004613"/>
    </source>
</evidence>
<accession>A0A8J3IZF1</accession>
<feature type="chain" id="PRO_5035323344" description="DUF1565 domain-containing protein" evidence="9">
    <location>
        <begin position="27"/>
        <end position="349"/>
    </location>
</feature>
<evidence type="ECO:0000259" key="10">
    <source>
        <dbReference type="Pfam" id="PF07602"/>
    </source>
</evidence>
<dbReference type="AlphaFoldDB" id="A0A8J3IZF1"/>
<comment type="cofactor">
    <cofactor evidence="1">
        <name>Ca(2+)</name>
        <dbReference type="ChEBI" id="CHEBI:29108"/>
    </cofactor>
</comment>
<evidence type="ECO:0000256" key="7">
    <source>
        <dbReference type="ARBA" id="ARBA00023239"/>
    </source>
</evidence>
<dbReference type="GO" id="GO:0005576">
    <property type="term" value="C:extracellular region"/>
    <property type="evidence" value="ECO:0007669"/>
    <property type="project" value="UniProtKB-SubCell"/>
</dbReference>
<dbReference type="Gene3D" id="2.160.20.10">
    <property type="entry name" value="Single-stranded right-handed beta-helix, Pectin lyase-like"/>
    <property type="match status" value="1"/>
</dbReference>
<dbReference type="SUPFAM" id="SSF51126">
    <property type="entry name" value="Pectin lyase-like"/>
    <property type="match status" value="1"/>
</dbReference>
<dbReference type="GO" id="GO:0046872">
    <property type="term" value="F:metal ion binding"/>
    <property type="evidence" value="ECO:0007669"/>
    <property type="project" value="UniProtKB-KW"/>
</dbReference>
<dbReference type="InterPro" id="IPR052052">
    <property type="entry name" value="Polysaccharide_Lyase_9"/>
</dbReference>
<comment type="caution">
    <text evidence="11">The sequence shown here is derived from an EMBL/GenBank/DDBJ whole genome shotgun (WGS) entry which is preliminary data.</text>
</comment>
<dbReference type="PANTHER" id="PTHR40088:SF1">
    <property type="entry name" value="PECTATE LYASE PEL9"/>
    <property type="match status" value="1"/>
</dbReference>
<keyword evidence="7" id="KW-0456">Lyase</keyword>
<keyword evidence="12" id="KW-1185">Reference proteome</keyword>
<dbReference type="EMBL" id="BOMB01000012">
    <property type="protein sequence ID" value="GID11408.1"/>
    <property type="molecule type" value="Genomic_DNA"/>
</dbReference>
<reference evidence="11" key="1">
    <citation type="submission" date="2021-01" db="EMBL/GenBank/DDBJ databases">
        <title>Whole genome shotgun sequence of Actinocatenispora rupis NBRC 107355.</title>
        <authorList>
            <person name="Komaki H."/>
            <person name="Tamura T."/>
        </authorList>
    </citation>
    <scope>NUCLEOTIDE SEQUENCE</scope>
    <source>
        <strain evidence="11">NBRC 107355</strain>
    </source>
</reference>
<dbReference type="SMART" id="SM00710">
    <property type="entry name" value="PbH1"/>
    <property type="match status" value="7"/>
</dbReference>
<keyword evidence="6" id="KW-0106">Calcium</keyword>
<feature type="domain" description="DUF1565" evidence="10">
    <location>
        <begin position="37"/>
        <end position="242"/>
    </location>
</feature>
<dbReference type="Proteomes" id="UP000612808">
    <property type="component" value="Unassembled WGS sequence"/>
</dbReference>
<evidence type="ECO:0000256" key="3">
    <source>
        <dbReference type="ARBA" id="ARBA00022525"/>
    </source>
</evidence>
<gene>
    <name evidence="11" type="ORF">Aru02nite_22970</name>
</gene>
<comment type="subcellular location">
    <subcellularLocation>
        <location evidence="2">Secreted</location>
    </subcellularLocation>
</comment>
<dbReference type="InterPro" id="IPR011050">
    <property type="entry name" value="Pectin_lyase_fold/virulence"/>
</dbReference>
<dbReference type="PANTHER" id="PTHR40088">
    <property type="entry name" value="PECTATE LYASE (EUROFUNG)"/>
    <property type="match status" value="1"/>
</dbReference>
<evidence type="ECO:0000256" key="1">
    <source>
        <dbReference type="ARBA" id="ARBA00001913"/>
    </source>
</evidence>
<evidence type="ECO:0000256" key="4">
    <source>
        <dbReference type="ARBA" id="ARBA00022723"/>
    </source>
</evidence>
<evidence type="ECO:0000256" key="8">
    <source>
        <dbReference type="ARBA" id="ARBA00038263"/>
    </source>
</evidence>